<name>A0A2Z4Y1Z8_SUMC1</name>
<feature type="transmembrane region" description="Helical" evidence="2">
    <location>
        <begin position="12"/>
        <end position="31"/>
    </location>
</feature>
<reference evidence="3 4" key="1">
    <citation type="submission" date="2018-05" db="EMBL/GenBank/DDBJ databases">
        <title>A metagenomic window into the 2 km-deep terrestrial subsurface aquifer revealed taxonomically and functionally diverse microbial community comprising novel uncultured bacterial lineages.</title>
        <authorList>
            <person name="Kadnikov V.V."/>
            <person name="Mardanov A.V."/>
            <person name="Beletsky A.V."/>
            <person name="Banks D."/>
            <person name="Pimenov N.V."/>
            <person name="Frank Y.A."/>
            <person name="Karnachuk O.V."/>
            <person name="Ravin N.V."/>
        </authorList>
    </citation>
    <scope>NUCLEOTIDE SEQUENCE [LARGE SCALE GENOMIC DNA]</scope>
    <source>
        <strain evidence="3">BY</strain>
    </source>
</reference>
<accession>A0A2Z4Y1Z8</accession>
<dbReference type="Gene3D" id="3.30.700.10">
    <property type="entry name" value="Glycoprotein, Type 4 Pilin"/>
    <property type="match status" value="1"/>
</dbReference>
<sequence>MKARKGFTLVEIMIVVAIIGIIIAIAVPAFLRARENSRGQACQENLSKIDGAKEQYALEFKLSNGGTVTMTELIDPPGATAGNKEGYLKAEPQCPSGGTYTVNPIGTNPTCSIGSSNAPFTPHIMP</sequence>
<dbReference type="AlphaFoldDB" id="A0A2Z4Y1Z8"/>
<keyword evidence="1" id="KW-0488">Methylation</keyword>
<dbReference type="EMBL" id="CP030759">
    <property type="protein sequence ID" value="AXA34989.1"/>
    <property type="molecule type" value="Genomic_DNA"/>
</dbReference>
<dbReference type="GO" id="GO:0015628">
    <property type="term" value="P:protein secretion by the type II secretion system"/>
    <property type="evidence" value="ECO:0007669"/>
    <property type="project" value="InterPro"/>
</dbReference>
<protein>
    <recommendedName>
        <fullName evidence="5">Type IV pilin PilA</fullName>
    </recommendedName>
</protein>
<evidence type="ECO:0008006" key="5">
    <source>
        <dbReference type="Google" id="ProtNLM"/>
    </source>
</evidence>
<evidence type="ECO:0000313" key="4">
    <source>
        <dbReference type="Proteomes" id="UP000262583"/>
    </source>
</evidence>
<organism evidence="3 4">
    <name type="scientific">Sumerlaea chitinivorans</name>
    <dbReference type="NCBI Taxonomy" id="2250252"/>
    <lineage>
        <taxon>Bacteria</taxon>
        <taxon>Candidatus Sumerlaeota</taxon>
        <taxon>Candidatus Sumerlaeia</taxon>
        <taxon>Candidatus Sumerlaeales</taxon>
        <taxon>Candidatus Sumerlaeaceae</taxon>
        <taxon>Candidatus Sumerlaea</taxon>
    </lineage>
</organism>
<dbReference type="PROSITE" id="PS00409">
    <property type="entry name" value="PROKAR_NTER_METHYL"/>
    <property type="match status" value="1"/>
</dbReference>
<dbReference type="GO" id="GO:0015627">
    <property type="term" value="C:type II protein secretion system complex"/>
    <property type="evidence" value="ECO:0007669"/>
    <property type="project" value="InterPro"/>
</dbReference>
<dbReference type="PRINTS" id="PR00813">
    <property type="entry name" value="BCTERIALGSPG"/>
</dbReference>
<dbReference type="PANTHER" id="PTHR30093">
    <property type="entry name" value="GENERAL SECRETION PATHWAY PROTEIN G"/>
    <property type="match status" value="1"/>
</dbReference>
<dbReference type="InterPro" id="IPR012902">
    <property type="entry name" value="N_methyl_site"/>
</dbReference>
<dbReference type="InterPro" id="IPR000983">
    <property type="entry name" value="Bac_GSPG_pilin"/>
</dbReference>
<evidence type="ECO:0000256" key="2">
    <source>
        <dbReference type="SAM" id="Phobius"/>
    </source>
</evidence>
<dbReference type="Pfam" id="PF07963">
    <property type="entry name" value="N_methyl"/>
    <property type="match status" value="1"/>
</dbReference>
<keyword evidence="2" id="KW-1133">Transmembrane helix</keyword>
<keyword evidence="2" id="KW-0472">Membrane</keyword>
<gene>
    <name evidence="3" type="ORF">BRCON_0212</name>
</gene>
<dbReference type="Proteomes" id="UP000262583">
    <property type="component" value="Chromosome"/>
</dbReference>
<dbReference type="NCBIfam" id="TIGR02532">
    <property type="entry name" value="IV_pilin_GFxxxE"/>
    <property type="match status" value="1"/>
</dbReference>
<proteinExistence type="predicted"/>
<dbReference type="KEGG" id="schv:BRCON_0212"/>
<keyword evidence="2" id="KW-0812">Transmembrane</keyword>
<dbReference type="SUPFAM" id="SSF54523">
    <property type="entry name" value="Pili subunits"/>
    <property type="match status" value="1"/>
</dbReference>
<evidence type="ECO:0000313" key="3">
    <source>
        <dbReference type="EMBL" id="AXA34989.1"/>
    </source>
</evidence>
<dbReference type="InterPro" id="IPR045584">
    <property type="entry name" value="Pilin-like"/>
</dbReference>
<evidence type="ECO:0000256" key="1">
    <source>
        <dbReference type="ARBA" id="ARBA00022481"/>
    </source>
</evidence>